<dbReference type="SMART" id="SM00418">
    <property type="entry name" value="HTH_ARSR"/>
    <property type="match status" value="1"/>
</dbReference>
<dbReference type="PANTHER" id="PTHR39168">
    <property type="entry name" value="TRANSCRIPTIONAL REGULATOR-RELATED"/>
    <property type="match status" value="1"/>
</dbReference>
<feature type="domain" description="HTH arsR-type" evidence="2">
    <location>
        <begin position="53"/>
        <end position="148"/>
    </location>
</feature>
<comment type="caution">
    <text evidence="3">The sequence shown here is derived from an EMBL/GenBank/DDBJ whole genome shotgun (WGS) entry which is preliminary data.</text>
</comment>
<accession>A0ABR7SCI2</accession>
<dbReference type="SUPFAM" id="SSF46785">
    <property type="entry name" value="Winged helix' DNA-binding domain"/>
    <property type="match status" value="1"/>
</dbReference>
<reference evidence="3 4" key="1">
    <citation type="submission" date="2020-08" db="EMBL/GenBank/DDBJ databases">
        <title>Genemic of Streptomyces polyaspartic.</title>
        <authorList>
            <person name="Liu W."/>
        </authorList>
    </citation>
    <scope>NUCLEOTIDE SEQUENCE [LARGE SCALE GENOMIC DNA]</scope>
    <source>
        <strain evidence="3 4">TRM66268-LWL</strain>
    </source>
</reference>
<evidence type="ECO:0000256" key="1">
    <source>
        <dbReference type="SAM" id="MobiDB-lite"/>
    </source>
</evidence>
<dbReference type="Proteomes" id="UP000642284">
    <property type="component" value="Unassembled WGS sequence"/>
</dbReference>
<dbReference type="Gene3D" id="1.10.10.10">
    <property type="entry name" value="Winged helix-like DNA-binding domain superfamily/Winged helix DNA-binding domain"/>
    <property type="match status" value="1"/>
</dbReference>
<dbReference type="PANTHER" id="PTHR39168:SF1">
    <property type="entry name" value="TRANSCRIPTIONAL REGULATORY PROTEIN"/>
    <property type="match status" value="1"/>
</dbReference>
<dbReference type="InterPro" id="IPR036388">
    <property type="entry name" value="WH-like_DNA-bd_sf"/>
</dbReference>
<protein>
    <submittedName>
        <fullName evidence="3">Winged helix-turn-helix transcriptional regulator</fullName>
    </submittedName>
</protein>
<feature type="compositionally biased region" description="Low complexity" evidence="1">
    <location>
        <begin position="13"/>
        <end position="23"/>
    </location>
</feature>
<dbReference type="EMBL" id="JACTVJ010000004">
    <property type="protein sequence ID" value="MBC9712043.1"/>
    <property type="molecule type" value="Genomic_DNA"/>
</dbReference>
<sequence length="291" mass="30580">MTVTSAPASALGPARTSALAPAPASAPAPAPAPASAPAPAQTAPDRTPAQTTPISISAPDLASLAGLLADRTRASICLALLDGRAWTATELAQHAGVARSTVTGHLHQLVAGGLLEEARQGRHRYVRLSGPATAEMIESLASHAPLRTTPVRSLRDASRRRALAHARSCYDHLAGSVAVAITDAMTERALLAWDYGPSLSADGKAWLRDMGIDDHRPLGSCRAHIRTCLDWTERRPHLAGAVGAALFQRALDAGWVIRRGTTRVVELTDAGRAVFREQLGLGDEVLTPPER</sequence>
<evidence type="ECO:0000259" key="2">
    <source>
        <dbReference type="PROSITE" id="PS50987"/>
    </source>
</evidence>
<feature type="compositionally biased region" description="Pro residues" evidence="1">
    <location>
        <begin position="24"/>
        <end position="36"/>
    </location>
</feature>
<evidence type="ECO:0000313" key="3">
    <source>
        <dbReference type="EMBL" id="MBC9712043.1"/>
    </source>
</evidence>
<dbReference type="InterPro" id="IPR052543">
    <property type="entry name" value="HTH_Metal-responsive_Reg"/>
</dbReference>
<proteinExistence type="predicted"/>
<dbReference type="CDD" id="cd00090">
    <property type="entry name" value="HTH_ARSR"/>
    <property type="match status" value="1"/>
</dbReference>
<evidence type="ECO:0000313" key="4">
    <source>
        <dbReference type="Proteomes" id="UP000642284"/>
    </source>
</evidence>
<keyword evidence="4" id="KW-1185">Reference proteome</keyword>
<dbReference type="InterPro" id="IPR011991">
    <property type="entry name" value="ArsR-like_HTH"/>
</dbReference>
<dbReference type="PROSITE" id="PS50987">
    <property type="entry name" value="HTH_ARSR_2"/>
    <property type="match status" value="1"/>
</dbReference>
<dbReference type="InterPro" id="IPR001845">
    <property type="entry name" value="HTH_ArsR_DNA-bd_dom"/>
</dbReference>
<dbReference type="InterPro" id="IPR036390">
    <property type="entry name" value="WH_DNA-bd_sf"/>
</dbReference>
<organism evidence="3 4">
    <name type="scientific">Streptomyces polyasparticus</name>
    <dbReference type="NCBI Taxonomy" id="2767826"/>
    <lineage>
        <taxon>Bacteria</taxon>
        <taxon>Bacillati</taxon>
        <taxon>Actinomycetota</taxon>
        <taxon>Actinomycetes</taxon>
        <taxon>Kitasatosporales</taxon>
        <taxon>Streptomycetaceae</taxon>
        <taxon>Streptomyces</taxon>
    </lineage>
</organism>
<name>A0ABR7SCI2_9ACTN</name>
<feature type="region of interest" description="Disordered" evidence="1">
    <location>
        <begin position="1"/>
        <end position="55"/>
    </location>
</feature>
<gene>
    <name evidence="3" type="ORF">H9Y04_05600</name>
</gene>
<dbReference type="RefSeq" id="WP_187812536.1">
    <property type="nucleotide sequence ID" value="NZ_JACTVJ010000004.1"/>
</dbReference>
<dbReference type="Pfam" id="PF12840">
    <property type="entry name" value="HTH_20"/>
    <property type="match status" value="1"/>
</dbReference>